<name>A0A1G6ZJA5_9ACTN</name>
<sequence>MNGPRHSRWEVINRYLATAIGSHRIPTWSLGPAREAAFSGVWDDLVAAALSPVARPVTDSNMNTSCVYEVDGEGTLYVSTVLPFVIAWDAERRAFSDTAPPWAEHLTGFGFAYMDSSSTRTLSPYVDAEADRRITYFELLFEWIEGSDGPDPSTLVGQRDIYRQQGI</sequence>
<dbReference type="EMBL" id="FNAD01000011">
    <property type="protein sequence ID" value="SDE02397.1"/>
    <property type="molecule type" value="Genomic_DNA"/>
</dbReference>
<reference evidence="2" key="1">
    <citation type="submission" date="2016-10" db="EMBL/GenBank/DDBJ databases">
        <authorList>
            <person name="Varghese N."/>
            <person name="Submissions S."/>
        </authorList>
    </citation>
    <scope>NUCLEOTIDE SEQUENCE [LARGE SCALE GENOMIC DNA]</scope>
    <source>
        <strain evidence="2">CGMCC 4.3516</strain>
    </source>
</reference>
<dbReference type="RefSeq" id="WP_091038120.1">
    <property type="nucleotide sequence ID" value="NZ_FNAD01000011.1"/>
</dbReference>
<dbReference type="AlphaFoldDB" id="A0A1G6ZJA5"/>
<evidence type="ECO:0000313" key="2">
    <source>
        <dbReference type="Proteomes" id="UP000198949"/>
    </source>
</evidence>
<protein>
    <submittedName>
        <fullName evidence="1">Uncharacterized protein</fullName>
    </submittedName>
</protein>
<proteinExistence type="predicted"/>
<accession>A0A1G6ZJA5</accession>
<dbReference type="Proteomes" id="UP000198949">
    <property type="component" value="Unassembled WGS sequence"/>
</dbReference>
<gene>
    <name evidence="1" type="ORF">SAMN05216270_11125</name>
</gene>
<keyword evidence="2" id="KW-1185">Reference proteome</keyword>
<organism evidence="1 2">
    <name type="scientific">Glycomyces harbinensis</name>
    <dbReference type="NCBI Taxonomy" id="58114"/>
    <lineage>
        <taxon>Bacteria</taxon>
        <taxon>Bacillati</taxon>
        <taxon>Actinomycetota</taxon>
        <taxon>Actinomycetes</taxon>
        <taxon>Glycomycetales</taxon>
        <taxon>Glycomycetaceae</taxon>
        <taxon>Glycomyces</taxon>
    </lineage>
</organism>
<dbReference type="OrthoDB" id="5195388at2"/>
<evidence type="ECO:0000313" key="1">
    <source>
        <dbReference type="EMBL" id="SDE02397.1"/>
    </source>
</evidence>